<sequence length="356" mass="40713">MKELPLYKQIQESIKEQIRLGVLRPGDRVGSEKELSSLYRVSQITTKNALIGLAEEGWVERIQGKGTFVSRQSAELRPVSNSPVMIGVVFPSMKTRIDQQLLNYIEKYASEDGFQIMLRITRESAEGETLAIRQLLDFGVKGLIIFPTEAENYNETIIQLAFDKFPVVLVDRFFKNIRMASVTSDNMQGTFEAIEYLLSKGHRHIAYISPEITNSVTEDRAAGYEKAYLKHQFPIDKTLWCMLELQSLQQNQAKREITDFLKDREQITAVFTVNVQLAHYVYDYLSEQHLLDRIELMTFDNPELPGVSYVAQNIEEVSRKTVELLKGQLHGQDAPQQHLEPVTLCLKESPQKLGVL</sequence>
<dbReference type="InterPro" id="IPR000524">
    <property type="entry name" value="Tscrpt_reg_HTH_GntR"/>
</dbReference>
<dbReference type="RefSeq" id="WP_036619643.1">
    <property type="nucleotide sequence ID" value="NZ_BGML01000016.1"/>
</dbReference>
<dbReference type="InterPro" id="IPR036390">
    <property type="entry name" value="WH_DNA-bd_sf"/>
</dbReference>
<evidence type="ECO:0000256" key="3">
    <source>
        <dbReference type="ARBA" id="ARBA00023163"/>
    </source>
</evidence>
<reference evidence="6 8" key="2">
    <citation type="submission" date="2019-11" db="EMBL/GenBank/DDBJ databases">
        <title>Draft genome sequences of five Paenibacillus species of dairy origin.</title>
        <authorList>
            <person name="Olajide A.M."/>
            <person name="Chen S."/>
            <person name="Lapointe G."/>
        </authorList>
    </citation>
    <scope>NUCLEOTIDE SEQUENCE [LARGE SCALE GENOMIC DNA]</scope>
    <source>
        <strain evidence="6 8">3CT49</strain>
    </source>
</reference>
<evidence type="ECO:0000313" key="6">
    <source>
        <dbReference type="EMBL" id="MUG25089.1"/>
    </source>
</evidence>
<proteinExistence type="predicted"/>
<evidence type="ECO:0000256" key="1">
    <source>
        <dbReference type="ARBA" id="ARBA00023015"/>
    </source>
</evidence>
<evidence type="ECO:0000313" key="8">
    <source>
        <dbReference type="Proteomes" id="UP000442469"/>
    </source>
</evidence>
<organism evidence="5 7">
    <name type="scientific">Paenibacillus macerans</name>
    <name type="common">Bacillus macerans</name>
    <dbReference type="NCBI Taxonomy" id="44252"/>
    <lineage>
        <taxon>Bacteria</taxon>
        <taxon>Bacillati</taxon>
        <taxon>Bacillota</taxon>
        <taxon>Bacilli</taxon>
        <taxon>Bacillales</taxon>
        <taxon>Paenibacillaceae</taxon>
        <taxon>Paenibacillus</taxon>
    </lineage>
</organism>
<dbReference type="EMBL" id="WNZZ01000021">
    <property type="protein sequence ID" value="MUG25089.1"/>
    <property type="molecule type" value="Genomic_DNA"/>
</dbReference>
<evidence type="ECO:0000313" key="5">
    <source>
        <dbReference type="EMBL" id="KFN08627.1"/>
    </source>
</evidence>
<evidence type="ECO:0000256" key="2">
    <source>
        <dbReference type="ARBA" id="ARBA00023125"/>
    </source>
</evidence>
<dbReference type="Proteomes" id="UP000442469">
    <property type="component" value="Unassembled WGS sequence"/>
</dbReference>
<name>A0A090ZDE4_PAEMA</name>
<feature type="domain" description="HTH gntR-type" evidence="4">
    <location>
        <begin position="4"/>
        <end position="72"/>
    </location>
</feature>
<dbReference type="SUPFAM" id="SSF53822">
    <property type="entry name" value="Periplasmic binding protein-like I"/>
    <property type="match status" value="1"/>
</dbReference>
<comment type="caution">
    <text evidence="5">The sequence shown here is derived from an EMBL/GenBank/DDBJ whole genome shotgun (WGS) entry which is preliminary data.</text>
</comment>
<evidence type="ECO:0000259" key="4">
    <source>
        <dbReference type="PROSITE" id="PS50949"/>
    </source>
</evidence>
<dbReference type="InterPro" id="IPR025997">
    <property type="entry name" value="SBP_2_dom"/>
</dbReference>
<dbReference type="Pfam" id="PF00392">
    <property type="entry name" value="GntR"/>
    <property type="match status" value="1"/>
</dbReference>
<dbReference type="InterPro" id="IPR036388">
    <property type="entry name" value="WH-like_DNA-bd_sf"/>
</dbReference>
<dbReference type="PANTHER" id="PTHR30146">
    <property type="entry name" value="LACI-RELATED TRANSCRIPTIONAL REPRESSOR"/>
    <property type="match status" value="1"/>
</dbReference>
<dbReference type="GeneID" id="77011394"/>
<dbReference type="SMART" id="SM00345">
    <property type="entry name" value="HTH_GNTR"/>
    <property type="match status" value="1"/>
</dbReference>
<dbReference type="OrthoDB" id="9799482at2"/>
<keyword evidence="2" id="KW-0238">DNA-binding</keyword>
<dbReference type="PROSITE" id="PS50949">
    <property type="entry name" value="HTH_GNTR"/>
    <property type="match status" value="1"/>
</dbReference>
<dbReference type="Gene3D" id="3.40.50.2300">
    <property type="match status" value="2"/>
</dbReference>
<dbReference type="AlphaFoldDB" id="A0A090ZDE4"/>
<dbReference type="GO" id="GO:0000976">
    <property type="term" value="F:transcription cis-regulatory region binding"/>
    <property type="evidence" value="ECO:0007669"/>
    <property type="project" value="TreeGrafter"/>
</dbReference>
<keyword evidence="7" id="KW-1185">Reference proteome</keyword>
<gene>
    <name evidence="5" type="ORF">DJ90_5281</name>
    <name evidence="6" type="ORF">GNQ08_22240</name>
</gene>
<protein>
    <submittedName>
        <fullName evidence="5">Periplasmic binding s and sugar binding domain of LacI family protein</fullName>
    </submittedName>
    <submittedName>
        <fullName evidence="6">Substrate-binding domain-containing protein</fullName>
    </submittedName>
</protein>
<dbReference type="Pfam" id="PF13407">
    <property type="entry name" value="Peripla_BP_4"/>
    <property type="match status" value="1"/>
</dbReference>
<keyword evidence="1" id="KW-0805">Transcription regulation</keyword>
<dbReference type="PATRIC" id="fig|44252.3.peg.2932"/>
<keyword evidence="3" id="KW-0804">Transcription</keyword>
<reference evidence="5 7" key="1">
    <citation type="submission" date="2014-04" db="EMBL/GenBank/DDBJ databases">
        <authorList>
            <person name="Bishop-Lilly K.A."/>
            <person name="Broomall S.M."/>
            <person name="Chain P.S."/>
            <person name="Chertkov O."/>
            <person name="Coyne S.R."/>
            <person name="Daligault H.E."/>
            <person name="Davenport K.W."/>
            <person name="Erkkila T."/>
            <person name="Frey K.G."/>
            <person name="Gibbons H.S."/>
            <person name="Gu W."/>
            <person name="Jaissle J."/>
            <person name="Johnson S.L."/>
            <person name="Koroleva G.I."/>
            <person name="Ladner J.T."/>
            <person name="Lo C.-C."/>
            <person name="Minogue T.D."/>
            <person name="Munk C."/>
            <person name="Palacios G.F."/>
            <person name="Redden C.L."/>
            <person name="Rosenzweig C.N."/>
            <person name="Scholz M.B."/>
            <person name="Teshima H."/>
            <person name="Xu Y."/>
        </authorList>
    </citation>
    <scope>NUCLEOTIDE SEQUENCE [LARGE SCALE GENOMIC DNA]</scope>
    <source>
        <strain evidence="5 7">8244</strain>
    </source>
</reference>
<dbReference type="PANTHER" id="PTHR30146:SF109">
    <property type="entry name" value="HTH-TYPE TRANSCRIPTIONAL REGULATOR GALS"/>
    <property type="match status" value="1"/>
</dbReference>
<dbReference type="STRING" id="44252.DJ90_5281"/>
<dbReference type="EMBL" id="JMQA01000027">
    <property type="protein sequence ID" value="KFN08627.1"/>
    <property type="molecule type" value="Genomic_DNA"/>
</dbReference>
<dbReference type="GO" id="GO:0003700">
    <property type="term" value="F:DNA-binding transcription factor activity"/>
    <property type="evidence" value="ECO:0007669"/>
    <property type="project" value="InterPro"/>
</dbReference>
<dbReference type="Gene3D" id="1.10.10.10">
    <property type="entry name" value="Winged helix-like DNA-binding domain superfamily/Winged helix DNA-binding domain"/>
    <property type="match status" value="1"/>
</dbReference>
<dbReference type="InterPro" id="IPR028082">
    <property type="entry name" value="Peripla_BP_I"/>
</dbReference>
<accession>A0A090ZDE4</accession>
<dbReference type="Proteomes" id="UP000029278">
    <property type="component" value="Unassembled WGS sequence"/>
</dbReference>
<dbReference type="SUPFAM" id="SSF46785">
    <property type="entry name" value="Winged helix' DNA-binding domain"/>
    <property type="match status" value="1"/>
</dbReference>
<evidence type="ECO:0000313" key="7">
    <source>
        <dbReference type="Proteomes" id="UP000029278"/>
    </source>
</evidence>
<dbReference type="CDD" id="cd07377">
    <property type="entry name" value="WHTH_GntR"/>
    <property type="match status" value="1"/>
</dbReference>
<dbReference type="CDD" id="cd06267">
    <property type="entry name" value="PBP1_LacI_sugar_binding-like"/>
    <property type="match status" value="1"/>
</dbReference>
<dbReference type="HOGENOM" id="CLU_037628_15_0_9"/>